<organism evidence="1 2">
    <name type="scientific">Cymbomonas tetramitiformis</name>
    <dbReference type="NCBI Taxonomy" id="36881"/>
    <lineage>
        <taxon>Eukaryota</taxon>
        <taxon>Viridiplantae</taxon>
        <taxon>Chlorophyta</taxon>
        <taxon>Pyramimonadophyceae</taxon>
        <taxon>Pyramimonadales</taxon>
        <taxon>Pyramimonadaceae</taxon>
        <taxon>Cymbomonas</taxon>
    </lineage>
</organism>
<sequence length="214" mass="23836">MKPHLILGSKGVLDNQTPDMGDGDDVLVSTQPNAFQDRNTLLAVLKEVNRDLVAENVHTPVLWLTDGQSARFTLQVLDFVAENDIEEFAYPPHTTTAHAFLDRVFHSWHVIHETEVTNWCKKNPGKPVTKAVFAAVFPAAWKKWKAAIRAKVGITEHGIFPHNTSDAFFVKSNMQEAIKDQEDAKVERETLPVCTPASGTYVTGLVMNTMITLD</sequence>
<dbReference type="Proteomes" id="UP001190700">
    <property type="component" value="Unassembled WGS sequence"/>
</dbReference>
<gene>
    <name evidence="1" type="ORF">CYMTET_54382</name>
</gene>
<protein>
    <submittedName>
        <fullName evidence="1">Uncharacterized protein</fullName>
    </submittedName>
</protein>
<reference evidence="1 2" key="1">
    <citation type="journal article" date="2015" name="Genome Biol. Evol.">
        <title>Comparative Genomics of a Bacterivorous Green Alga Reveals Evolutionary Causalities and Consequences of Phago-Mixotrophic Mode of Nutrition.</title>
        <authorList>
            <person name="Burns J.A."/>
            <person name="Paasch A."/>
            <person name="Narechania A."/>
            <person name="Kim E."/>
        </authorList>
    </citation>
    <scope>NUCLEOTIDE SEQUENCE [LARGE SCALE GENOMIC DNA]</scope>
    <source>
        <strain evidence="1 2">PLY_AMNH</strain>
    </source>
</reference>
<evidence type="ECO:0000313" key="1">
    <source>
        <dbReference type="EMBL" id="KAK3235419.1"/>
    </source>
</evidence>
<accession>A0AAE0EPE7</accession>
<dbReference type="AlphaFoldDB" id="A0AAE0EPE7"/>
<evidence type="ECO:0000313" key="2">
    <source>
        <dbReference type="Proteomes" id="UP001190700"/>
    </source>
</evidence>
<proteinExistence type="predicted"/>
<name>A0AAE0EPE7_9CHLO</name>
<comment type="caution">
    <text evidence="1">The sequence shown here is derived from an EMBL/GenBank/DDBJ whole genome shotgun (WGS) entry which is preliminary data.</text>
</comment>
<keyword evidence="2" id="KW-1185">Reference proteome</keyword>
<dbReference type="EMBL" id="LGRX02035293">
    <property type="protein sequence ID" value="KAK3235419.1"/>
    <property type="molecule type" value="Genomic_DNA"/>
</dbReference>